<accession>A0A800MUF1</accession>
<protein>
    <submittedName>
        <fullName evidence="1">Uncharacterized protein</fullName>
    </submittedName>
</protein>
<proteinExistence type="predicted"/>
<sequence length="54" mass="6305">MNAAPGLQKVRLLFFFGSFRLRKLFIGMFPRCLLKIRNADSIKRLIIKIIGIIR</sequence>
<gene>
    <name evidence="1" type="ORF">KIS1582_3625</name>
</gene>
<comment type="caution">
    <text evidence="1">The sequence shown here is derived from an EMBL/GenBank/DDBJ whole genome shotgun (WGS) entry which is preliminary data.</text>
</comment>
<evidence type="ECO:0000313" key="2">
    <source>
        <dbReference type="Proteomes" id="UP000465778"/>
    </source>
</evidence>
<dbReference type="EMBL" id="VDEM01000052">
    <property type="protein sequence ID" value="KAF0822597.1"/>
    <property type="molecule type" value="Genomic_DNA"/>
</dbReference>
<name>A0A800MUF1_CYTFI</name>
<evidence type="ECO:0000313" key="1">
    <source>
        <dbReference type="EMBL" id="KAF0822597.1"/>
    </source>
</evidence>
<dbReference type="AlphaFoldDB" id="A0A800MUF1"/>
<reference evidence="1 2" key="1">
    <citation type="journal article" date="2020" name="G3 (Bethesda)">
        <title>Whole Genome Sequencing and Comparative Genomics of Two Nematicidal Bacillus Strains Reveals a Wide Range of Possible Virulence Factors.</title>
        <authorList>
            <person name="Susic N."/>
            <person name="Janezic S."/>
            <person name="Rupnik M."/>
            <person name="Geric Stare B."/>
        </authorList>
    </citation>
    <scope>NUCLEOTIDE SEQUENCE [LARGE SCALE GENOMIC DNA]</scope>
    <source>
        <strain evidence="1 2">I-1582</strain>
    </source>
</reference>
<organism evidence="1 2">
    <name type="scientific">Cytobacillus firmus</name>
    <name type="common">Bacillus firmus</name>
    <dbReference type="NCBI Taxonomy" id="1399"/>
    <lineage>
        <taxon>Bacteria</taxon>
        <taxon>Bacillati</taxon>
        <taxon>Bacillota</taxon>
        <taxon>Bacilli</taxon>
        <taxon>Bacillales</taxon>
        <taxon>Bacillaceae</taxon>
        <taxon>Cytobacillus</taxon>
    </lineage>
</organism>
<dbReference type="Proteomes" id="UP000465778">
    <property type="component" value="Unassembled WGS sequence"/>
</dbReference>